<evidence type="ECO:0000313" key="2">
    <source>
        <dbReference type="EMBL" id="CBN76540.1"/>
    </source>
</evidence>
<feature type="compositionally biased region" description="Gly residues" evidence="1">
    <location>
        <begin position="367"/>
        <end position="383"/>
    </location>
</feature>
<accession>D8LB31</accession>
<dbReference type="EMBL" id="FN647682">
    <property type="protein sequence ID" value="CBN76540.1"/>
    <property type="molecule type" value="Genomic_DNA"/>
</dbReference>
<dbReference type="Proteomes" id="UP000002630">
    <property type="component" value="Linkage Group LG01"/>
</dbReference>
<dbReference type="PANTHER" id="PTHR31400:SF1">
    <property type="entry name" value="PROTEIN GUCD1"/>
    <property type="match status" value="1"/>
</dbReference>
<reference evidence="2 3" key="1">
    <citation type="journal article" date="2010" name="Nature">
        <title>The Ectocarpus genome and the independent evolution of multicellularity in brown algae.</title>
        <authorList>
            <person name="Cock J.M."/>
            <person name="Sterck L."/>
            <person name="Rouze P."/>
            <person name="Scornet D."/>
            <person name="Allen A.E."/>
            <person name="Amoutzias G."/>
            <person name="Anthouard V."/>
            <person name="Artiguenave F."/>
            <person name="Aury J.M."/>
            <person name="Badger J.H."/>
            <person name="Beszteri B."/>
            <person name="Billiau K."/>
            <person name="Bonnet E."/>
            <person name="Bothwell J.H."/>
            <person name="Bowler C."/>
            <person name="Boyen C."/>
            <person name="Brownlee C."/>
            <person name="Carrano C.J."/>
            <person name="Charrier B."/>
            <person name="Cho G.Y."/>
            <person name="Coelho S.M."/>
            <person name="Collen J."/>
            <person name="Corre E."/>
            <person name="Da Silva C."/>
            <person name="Delage L."/>
            <person name="Delaroque N."/>
            <person name="Dittami S.M."/>
            <person name="Doulbeau S."/>
            <person name="Elias M."/>
            <person name="Farnham G."/>
            <person name="Gachon C.M."/>
            <person name="Gschloessl B."/>
            <person name="Heesch S."/>
            <person name="Jabbari K."/>
            <person name="Jubin C."/>
            <person name="Kawai H."/>
            <person name="Kimura K."/>
            <person name="Kloareg B."/>
            <person name="Kupper F.C."/>
            <person name="Lang D."/>
            <person name="Le Bail A."/>
            <person name="Leblanc C."/>
            <person name="Lerouge P."/>
            <person name="Lohr M."/>
            <person name="Lopez P.J."/>
            <person name="Martens C."/>
            <person name="Maumus F."/>
            <person name="Michel G."/>
            <person name="Miranda-Saavedra D."/>
            <person name="Morales J."/>
            <person name="Moreau H."/>
            <person name="Motomura T."/>
            <person name="Nagasato C."/>
            <person name="Napoli C.A."/>
            <person name="Nelson D.R."/>
            <person name="Nyvall-Collen P."/>
            <person name="Peters A.F."/>
            <person name="Pommier C."/>
            <person name="Potin P."/>
            <person name="Poulain J."/>
            <person name="Quesneville H."/>
            <person name="Read B."/>
            <person name="Rensing S.A."/>
            <person name="Ritter A."/>
            <person name="Rousvoal S."/>
            <person name="Samanta M."/>
            <person name="Samson G."/>
            <person name="Schroeder D.C."/>
            <person name="Segurens B."/>
            <person name="Strittmatter M."/>
            <person name="Tonon T."/>
            <person name="Tregear J.W."/>
            <person name="Valentin K."/>
            <person name="von Dassow P."/>
            <person name="Yamagishi T."/>
            <person name="Van de Peer Y."/>
            <person name="Wincker P."/>
        </authorList>
    </citation>
    <scope>NUCLEOTIDE SEQUENCE [LARGE SCALE GENOMIC DNA]</scope>
    <source>
        <strain evidence="3">Ec32 / CCAP1310/4</strain>
    </source>
</reference>
<protein>
    <submittedName>
        <fullName evidence="2">Chromosome 22 open reading frame 13, isoform CRA_c</fullName>
    </submittedName>
</protein>
<dbReference type="InParanoid" id="D8LB31"/>
<name>D8LB31_ECTSI</name>
<dbReference type="OrthoDB" id="206796at2759"/>
<dbReference type="Pfam" id="PF09778">
    <property type="entry name" value="Guanylate_cyc_2"/>
    <property type="match status" value="1"/>
</dbReference>
<gene>
    <name evidence="2" type="ORF">Esi_0000_0211</name>
</gene>
<dbReference type="InterPro" id="IPR018616">
    <property type="entry name" value="GUCD1"/>
</dbReference>
<proteinExistence type="predicted"/>
<dbReference type="AlphaFoldDB" id="D8LB31"/>
<evidence type="ECO:0000313" key="3">
    <source>
        <dbReference type="Proteomes" id="UP000002630"/>
    </source>
</evidence>
<dbReference type="PANTHER" id="PTHR31400">
    <property type="entry name" value="GUANYLYL CYCLASE DOMAIN CONTAINING PROTEIN 1 GUCD1"/>
    <property type="match status" value="1"/>
</dbReference>
<sequence length="511" mass="52127">MEERMWGVLRPFFSKKGEAAAARRLNHGLWKAPHVSQICHWDCGVSCAQMVLRGLGREAERSSLLASLGTRSVWTIDLAMLLHRQGVRFMYGTRTAGVTEAYSTIDFYRANFDHDAPRVQSLFKAARLESPPASGGDRAASPPRDSSYCGHYILLVGWSEADGVFIARDPALPSSTPSTATAPGGAGGGDPNAHACIALTPEALDRARRSYGTDEDVLVIDLARSRKGGVPTAPLAAAAAATALAASAASSAAAASAMVGILAMAAAAAAAGAEASGFKEWAWPDRAAWFSGHHAAVVDSAANVDGTGGAGASGGDEVVGRRGVPLSGAESAARRLASLLSLAASGLRFPTVGDAYRGPGVLWGNGATGGGGGGGGSGSGSGSGADAEEKEEQERWAVRMASAMLLEGGRRAVYTMEGLLQGGRRAAYTMEGFLQGGANTMEGLLQGGRRAAYTMEGLLEGGRRAAYNLRDQLADVADAPGGAGAECCSIAVLTSPGSPVSPARLPVVSPA</sequence>
<organism evidence="2 3">
    <name type="scientific">Ectocarpus siliculosus</name>
    <name type="common">Brown alga</name>
    <name type="synonym">Conferva siliculosa</name>
    <dbReference type="NCBI Taxonomy" id="2880"/>
    <lineage>
        <taxon>Eukaryota</taxon>
        <taxon>Sar</taxon>
        <taxon>Stramenopiles</taxon>
        <taxon>Ochrophyta</taxon>
        <taxon>PX clade</taxon>
        <taxon>Phaeophyceae</taxon>
        <taxon>Ectocarpales</taxon>
        <taxon>Ectocarpaceae</taxon>
        <taxon>Ectocarpus</taxon>
    </lineage>
</organism>
<feature type="region of interest" description="Disordered" evidence="1">
    <location>
        <begin position="367"/>
        <end position="393"/>
    </location>
</feature>
<dbReference type="eggNOG" id="KOG4621">
    <property type="taxonomic scope" value="Eukaryota"/>
</dbReference>
<dbReference type="EMBL" id="FN649726">
    <property type="protein sequence ID" value="CBN76540.1"/>
    <property type="molecule type" value="Genomic_DNA"/>
</dbReference>
<evidence type="ECO:0000256" key="1">
    <source>
        <dbReference type="SAM" id="MobiDB-lite"/>
    </source>
</evidence>
<keyword evidence="3" id="KW-1185">Reference proteome</keyword>